<dbReference type="InterPro" id="IPR005467">
    <property type="entry name" value="His_kinase_dom"/>
</dbReference>
<dbReference type="GO" id="GO:0000155">
    <property type="term" value="F:phosphorelay sensor kinase activity"/>
    <property type="evidence" value="ECO:0007669"/>
    <property type="project" value="InterPro"/>
</dbReference>
<dbReference type="FunFam" id="1.10.287.130:FF:000004">
    <property type="entry name" value="Ethylene receptor 1"/>
    <property type="match status" value="1"/>
</dbReference>
<evidence type="ECO:0000313" key="19">
    <source>
        <dbReference type="Proteomes" id="UP000189670"/>
    </source>
</evidence>
<keyword evidence="12" id="KW-0902">Two-component regulatory system</keyword>
<dbReference type="FunFam" id="3.30.565.10:FF:000023">
    <property type="entry name" value="PAS domain-containing sensor histidine kinase"/>
    <property type="match status" value="1"/>
</dbReference>
<dbReference type="AlphaFoldDB" id="A0A1V1NXL6"/>
<evidence type="ECO:0000256" key="14">
    <source>
        <dbReference type="PROSITE-ProRule" id="PRU00169"/>
    </source>
</evidence>
<dbReference type="PROSITE" id="PS50110">
    <property type="entry name" value="RESPONSE_REGULATORY"/>
    <property type="match status" value="1"/>
</dbReference>
<comment type="catalytic activity">
    <reaction evidence="1">
        <text>ATP + protein L-histidine = ADP + protein N-phospho-L-histidine.</text>
        <dbReference type="EC" id="2.7.13.3"/>
    </reaction>
</comment>
<dbReference type="PROSITE" id="PS50109">
    <property type="entry name" value="HIS_KIN"/>
    <property type="match status" value="1"/>
</dbReference>
<keyword evidence="8" id="KW-0547">Nucleotide-binding</keyword>
<dbReference type="SUPFAM" id="SSF55874">
    <property type="entry name" value="ATPase domain of HSP90 chaperone/DNA topoisomerase II/histidine kinase"/>
    <property type="match status" value="1"/>
</dbReference>
<accession>A0A1V1NXL6</accession>
<dbReference type="PANTHER" id="PTHR43719:SF28">
    <property type="entry name" value="PEROXIDE STRESS-ACTIVATED HISTIDINE KINASE MAK1-RELATED"/>
    <property type="match status" value="1"/>
</dbReference>
<keyword evidence="11" id="KW-1133">Transmembrane helix</keyword>
<sequence length="473" mass="54276">MLADDELKRARKMAESASMAKNNFLASVSHELRTPLNGILGYTQILKRDSSIMPKQSQAIETIHECGEHLLTMINDVLDFSSIESQKFFIFPKVFDFYILLNSIVSIFRMKALQKGLHFHYKPDENIPRRVNADEKRLRQILFNLLSNAIKYTIEGHITFNVLKQEEYIVFEVEDSGIGIPEEKIEEIYLPFHQIHDDRIQHEGAGLGLSITRTIIRMMGSDIYVKSIFGKGTTFSFQLELPESDTHSDLQDNNAQINVSGYQGPVKKILIAEDVDQNRYVIRDVLEPIGFAVKEAVNGMDAIRKAYSFIPDLILMDLVMPVMEGIEATRKIRAIPTLKHTKIIAVSANISHLTQQECFKAGCDDYISKPIQVDELLELIQEQLHLSWTSDMPKDTDEPTNKQQKDKPLIFPPDHELQTIQQLLLSGKTTRLKKIFSRLKEDYPHCETFINMSLQFLDNFRLEKIQHLISKAN</sequence>
<evidence type="ECO:0000256" key="13">
    <source>
        <dbReference type="ARBA" id="ARBA00023136"/>
    </source>
</evidence>
<evidence type="ECO:0000313" key="18">
    <source>
        <dbReference type="EMBL" id="ETR67285.1"/>
    </source>
</evidence>
<keyword evidence="5 14" id="KW-0597">Phosphoprotein</keyword>
<evidence type="ECO:0000256" key="9">
    <source>
        <dbReference type="ARBA" id="ARBA00022777"/>
    </source>
</evidence>
<protein>
    <recommendedName>
        <fullName evidence="3">histidine kinase</fullName>
        <ecNumber evidence="3">2.7.13.3</ecNumber>
    </recommendedName>
</protein>
<feature type="modified residue" description="4-aspartylphosphate" evidence="14">
    <location>
        <position position="317"/>
    </location>
</feature>
<feature type="domain" description="Response regulatory" evidence="17">
    <location>
        <begin position="268"/>
        <end position="384"/>
    </location>
</feature>
<keyword evidence="13" id="KW-0472">Membrane</keyword>
<keyword evidence="7" id="KW-0812">Transmembrane</keyword>
<dbReference type="Gene3D" id="3.40.50.2300">
    <property type="match status" value="1"/>
</dbReference>
<evidence type="ECO:0000256" key="8">
    <source>
        <dbReference type="ARBA" id="ARBA00022741"/>
    </source>
</evidence>
<evidence type="ECO:0000256" key="10">
    <source>
        <dbReference type="ARBA" id="ARBA00022840"/>
    </source>
</evidence>
<name>A0A1V1NXL6_9BACT</name>
<dbReference type="Pfam" id="PF02518">
    <property type="entry name" value="HATPase_c"/>
    <property type="match status" value="1"/>
</dbReference>
<dbReference type="CDD" id="cd00082">
    <property type="entry name" value="HisKA"/>
    <property type="match status" value="1"/>
</dbReference>
<organism evidence="18 19">
    <name type="scientific">Candidatus Magnetoglobus multicellularis str. Araruama</name>
    <dbReference type="NCBI Taxonomy" id="890399"/>
    <lineage>
        <taxon>Bacteria</taxon>
        <taxon>Pseudomonadati</taxon>
        <taxon>Thermodesulfobacteriota</taxon>
        <taxon>Desulfobacteria</taxon>
        <taxon>Desulfobacterales</taxon>
        <taxon>Desulfobacteraceae</taxon>
        <taxon>Candidatus Magnetoglobus</taxon>
    </lineage>
</organism>
<evidence type="ECO:0000259" key="17">
    <source>
        <dbReference type="PROSITE" id="PS50110"/>
    </source>
</evidence>
<dbReference type="SUPFAM" id="SSF47384">
    <property type="entry name" value="Homodimeric domain of signal transducing histidine kinase"/>
    <property type="match status" value="1"/>
</dbReference>
<dbReference type="InterPro" id="IPR036097">
    <property type="entry name" value="HisK_dim/P_sf"/>
</dbReference>
<dbReference type="Pfam" id="PF00072">
    <property type="entry name" value="Response_reg"/>
    <property type="match status" value="1"/>
</dbReference>
<dbReference type="SMART" id="SM00388">
    <property type="entry name" value="HisKA"/>
    <property type="match status" value="1"/>
</dbReference>
<dbReference type="InterPro" id="IPR004358">
    <property type="entry name" value="Sig_transdc_His_kin-like_C"/>
</dbReference>
<dbReference type="CDD" id="cd17546">
    <property type="entry name" value="REC_hyHK_CKI1_RcsC-like"/>
    <property type="match status" value="1"/>
</dbReference>
<evidence type="ECO:0000256" key="2">
    <source>
        <dbReference type="ARBA" id="ARBA00004236"/>
    </source>
</evidence>
<dbReference type="PANTHER" id="PTHR43719">
    <property type="entry name" value="TWO-COMPONENT HISTIDINE KINASE"/>
    <property type="match status" value="1"/>
</dbReference>
<comment type="subcellular location">
    <subcellularLocation>
        <location evidence="2">Cell membrane</location>
    </subcellularLocation>
</comment>
<evidence type="ECO:0000256" key="12">
    <source>
        <dbReference type="ARBA" id="ARBA00023012"/>
    </source>
</evidence>
<dbReference type="InterPro" id="IPR050956">
    <property type="entry name" value="2C_system_His_kinase"/>
</dbReference>
<evidence type="ECO:0000256" key="15">
    <source>
        <dbReference type="SAM" id="MobiDB-lite"/>
    </source>
</evidence>
<dbReference type="CDD" id="cd16922">
    <property type="entry name" value="HATPase_EvgS-ArcB-TorS-like"/>
    <property type="match status" value="1"/>
</dbReference>
<dbReference type="GO" id="GO:0005524">
    <property type="term" value="F:ATP binding"/>
    <property type="evidence" value="ECO:0007669"/>
    <property type="project" value="UniProtKB-KW"/>
</dbReference>
<evidence type="ECO:0000256" key="11">
    <source>
        <dbReference type="ARBA" id="ARBA00022989"/>
    </source>
</evidence>
<keyword evidence="6" id="KW-0808">Transferase</keyword>
<keyword evidence="10" id="KW-0067">ATP-binding</keyword>
<feature type="region of interest" description="Disordered" evidence="15">
    <location>
        <begin position="390"/>
        <end position="411"/>
    </location>
</feature>
<evidence type="ECO:0000256" key="1">
    <source>
        <dbReference type="ARBA" id="ARBA00000085"/>
    </source>
</evidence>
<dbReference type="InterPro" id="IPR011006">
    <property type="entry name" value="CheY-like_superfamily"/>
</dbReference>
<feature type="compositionally biased region" description="Basic and acidic residues" evidence="15">
    <location>
        <begin position="392"/>
        <end position="411"/>
    </location>
</feature>
<dbReference type="PRINTS" id="PR00344">
    <property type="entry name" value="BCTRLSENSOR"/>
</dbReference>
<keyword evidence="4" id="KW-1003">Cell membrane</keyword>
<dbReference type="InterPro" id="IPR003661">
    <property type="entry name" value="HisK_dim/P_dom"/>
</dbReference>
<dbReference type="Gene3D" id="1.10.287.130">
    <property type="match status" value="1"/>
</dbReference>
<evidence type="ECO:0000256" key="5">
    <source>
        <dbReference type="ARBA" id="ARBA00022553"/>
    </source>
</evidence>
<feature type="domain" description="Histidine kinase" evidence="16">
    <location>
        <begin position="27"/>
        <end position="243"/>
    </location>
</feature>
<proteinExistence type="predicted"/>
<dbReference type="SMART" id="SM00448">
    <property type="entry name" value="REC"/>
    <property type="match status" value="1"/>
</dbReference>
<evidence type="ECO:0000256" key="3">
    <source>
        <dbReference type="ARBA" id="ARBA00012438"/>
    </source>
</evidence>
<evidence type="ECO:0000256" key="7">
    <source>
        <dbReference type="ARBA" id="ARBA00022692"/>
    </source>
</evidence>
<comment type="caution">
    <text evidence="18">The sequence shown here is derived from an EMBL/GenBank/DDBJ whole genome shotgun (WGS) entry which is preliminary data.</text>
</comment>
<dbReference type="SUPFAM" id="SSF52172">
    <property type="entry name" value="CheY-like"/>
    <property type="match status" value="1"/>
</dbReference>
<dbReference type="Pfam" id="PF00512">
    <property type="entry name" value="HisKA"/>
    <property type="match status" value="1"/>
</dbReference>
<dbReference type="SMART" id="SM00387">
    <property type="entry name" value="HATPase_c"/>
    <property type="match status" value="1"/>
</dbReference>
<keyword evidence="9 18" id="KW-0418">Kinase</keyword>
<evidence type="ECO:0000256" key="6">
    <source>
        <dbReference type="ARBA" id="ARBA00022679"/>
    </source>
</evidence>
<gene>
    <name evidence="18" type="ORF">OMM_05212</name>
</gene>
<dbReference type="GO" id="GO:0005886">
    <property type="term" value="C:plasma membrane"/>
    <property type="evidence" value="ECO:0007669"/>
    <property type="project" value="UniProtKB-SubCell"/>
</dbReference>
<dbReference type="InterPro" id="IPR036890">
    <property type="entry name" value="HATPase_C_sf"/>
</dbReference>
<evidence type="ECO:0000256" key="4">
    <source>
        <dbReference type="ARBA" id="ARBA00022475"/>
    </source>
</evidence>
<reference evidence="19" key="1">
    <citation type="submission" date="2012-11" db="EMBL/GenBank/DDBJ databases">
        <authorList>
            <person name="Lucero-Rivera Y.E."/>
            <person name="Tovar-Ramirez D."/>
        </authorList>
    </citation>
    <scope>NUCLEOTIDE SEQUENCE [LARGE SCALE GENOMIC DNA]</scope>
    <source>
        <strain evidence="19">Araruama</strain>
    </source>
</reference>
<dbReference type="Gene3D" id="3.30.565.10">
    <property type="entry name" value="Histidine kinase-like ATPase, C-terminal domain"/>
    <property type="match status" value="1"/>
</dbReference>
<dbReference type="InterPro" id="IPR003594">
    <property type="entry name" value="HATPase_dom"/>
</dbReference>
<dbReference type="EMBL" id="ATBP01001459">
    <property type="protein sequence ID" value="ETR67285.1"/>
    <property type="molecule type" value="Genomic_DNA"/>
</dbReference>
<dbReference type="Proteomes" id="UP000189670">
    <property type="component" value="Unassembled WGS sequence"/>
</dbReference>
<dbReference type="EC" id="2.7.13.3" evidence="3"/>
<evidence type="ECO:0000259" key="16">
    <source>
        <dbReference type="PROSITE" id="PS50109"/>
    </source>
</evidence>
<dbReference type="InterPro" id="IPR001789">
    <property type="entry name" value="Sig_transdc_resp-reg_receiver"/>
</dbReference>